<accession>A0AAV7Q5H5</accession>
<evidence type="ECO:0000256" key="1">
    <source>
        <dbReference type="SAM" id="MobiDB-lite"/>
    </source>
</evidence>
<proteinExistence type="predicted"/>
<keyword evidence="3" id="KW-1185">Reference proteome</keyword>
<dbReference type="AlphaFoldDB" id="A0AAV7Q5H5"/>
<dbReference type="EMBL" id="JANPWB010000010">
    <property type="protein sequence ID" value="KAJ1133893.1"/>
    <property type="molecule type" value="Genomic_DNA"/>
</dbReference>
<evidence type="ECO:0000313" key="2">
    <source>
        <dbReference type="EMBL" id="KAJ1133893.1"/>
    </source>
</evidence>
<evidence type="ECO:0000313" key="3">
    <source>
        <dbReference type="Proteomes" id="UP001066276"/>
    </source>
</evidence>
<gene>
    <name evidence="2" type="ORF">NDU88_000365</name>
</gene>
<reference evidence="2" key="1">
    <citation type="journal article" date="2022" name="bioRxiv">
        <title>Sequencing and chromosome-scale assembly of the giantPleurodeles waltlgenome.</title>
        <authorList>
            <person name="Brown T."/>
            <person name="Elewa A."/>
            <person name="Iarovenko S."/>
            <person name="Subramanian E."/>
            <person name="Araus A.J."/>
            <person name="Petzold A."/>
            <person name="Susuki M."/>
            <person name="Suzuki K.-i.T."/>
            <person name="Hayashi T."/>
            <person name="Toyoda A."/>
            <person name="Oliveira C."/>
            <person name="Osipova E."/>
            <person name="Leigh N.D."/>
            <person name="Simon A."/>
            <person name="Yun M.H."/>
        </authorList>
    </citation>
    <scope>NUCLEOTIDE SEQUENCE</scope>
    <source>
        <strain evidence="2">20211129_DDA</strain>
        <tissue evidence="2">Liver</tissue>
    </source>
</reference>
<feature type="region of interest" description="Disordered" evidence="1">
    <location>
        <begin position="51"/>
        <end position="71"/>
    </location>
</feature>
<organism evidence="2 3">
    <name type="scientific">Pleurodeles waltl</name>
    <name type="common">Iberian ribbed newt</name>
    <dbReference type="NCBI Taxonomy" id="8319"/>
    <lineage>
        <taxon>Eukaryota</taxon>
        <taxon>Metazoa</taxon>
        <taxon>Chordata</taxon>
        <taxon>Craniata</taxon>
        <taxon>Vertebrata</taxon>
        <taxon>Euteleostomi</taxon>
        <taxon>Amphibia</taxon>
        <taxon>Batrachia</taxon>
        <taxon>Caudata</taxon>
        <taxon>Salamandroidea</taxon>
        <taxon>Salamandridae</taxon>
        <taxon>Pleurodelinae</taxon>
        <taxon>Pleurodeles</taxon>
    </lineage>
</organism>
<sequence>MLCRAPRAGRKAHQAGRLPLTQAQLCCSSPCARQAGNRKLTTAELRGCHVPRQSPKSSENTDFPRYFTSYF</sequence>
<comment type="caution">
    <text evidence="2">The sequence shown here is derived from an EMBL/GenBank/DDBJ whole genome shotgun (WGS) entry which is preliminary data.</text>
</comment>
<name>A0AAV7Q5H5_PLEWA</name>
<dbReference type="Proteomes" id="UP001066276">
    <property type="component" value="Chromosome 6"/>
</dbReference>
<protein>
    <submittedName>
        <fullName evidence="2">Uncharacterized protein</fullName>
    </submittedName>
</protein>